<dbReference type="CDD" id="cd00118">
    <property type="entry name" value="LysM"/>
    <property type="match status" value="1"/>
</dbReference>
<evidence type="ECO:0000313" key="3">
    <source>
        <dbReference type="EMBL" id="KAK9051893.1"/>
    </source>
</evidence>
<comment type="caution">
    <text evidence="3">The sequence shown here is derived from an EMBL/GenBank/DDBJ whole genome shotgun (WGS) entry which is preliminary data.</text>
</comment>
<feature type="domain" description="LysM" evidence="2">
    <location>
        <begin position="171"/>
        <end position="215"/>
    </location>
</feature>
<name>A0AAP0CEF3_9ASTR</name>
<dbReference type="InterPro" id="IPR036779">
    <property type="entry name" value="LysM_dom_sf"/>
</dbReference>
<dbReference type="Pfam" id="PF01476">
    <property type="entry name" value="LysM"/>
    <property type="match status" value="2"/>
</dbReference>
<keyword evidence="1" id="KW-0732">Signal</keyword>
<dbReference type="SUPFAM" id="SSF54106">
    <property type="entry name" value="LysM domain"/>
    <property type="match status" value="1"/>
</dbReference>
<dbReference type="AlphaFoldDB" id="A0AAP0CEF3"/>
<gene>
    <name evidence="3" type="ORF">SSX86_028521</name>
</gene>
<dbReference type="InterPro" id="IPR018392">
    <property type="entry name" value="LysM"/>
</dbReference>
<evidence type="ECO:0000259" key="2">
    <source>
        <dbReference type="PROSITE" id="PS51782"/>
    </source>
</evidence>
<sequence length="356" mass="38034">MRLSIPTFILISFSLLSIHSTAQPTLGFRCTTATTCNSLIDYKLPNATTLPAIANLFDIKNLRSLVAANNLPATTNPQTYQLNASTTLRIPFPCLCRNGTGISNRRPVYTVVSDDGLFHIAAEVFSGLVTYQQIQTVNNIPDADKIFVGQKLWVPLPCSCDDVDGAAALHYGHLVAAGSTVGGIAEEFNTTESRLLELNGMSNPGDLKADSILDVPLKVCKTTVRNDSMDYPLLVPNGTYTFTANGCVRCQCDAANNWILNCMPSGISLRTSCSSTQCPGTSFDLGNTTSDSGCSLSRCAYGGYRNNTIYTEVTKESTCASPGGTNNNNSNGNGSKVLRWSFVVSASLIALHLLGL</sequence>
<dbReference type="PANTHER" id="PTHR33734">
    <property type="entry name" value="LYSM DOMAIN-CONTAINING GPI-ANCHORED PROTEIN 2"/>
    <property type="match status" value="1"/>
</dbReference>
<feature type="domain" description="LysM" evidence="2">
    <location>
        <begin position="107"/>
        <end position="154"/>
    </location>
</feature>
<dbReference type="EMBL" id="JBCNJP010000027">
    <property type="protein sequence ID" value="KAK9051893.1"/>
    <property type="molecule type" value="Genomic_DNA"/>
</dbReference>
<feature type="chain" id="PRO_5042923368" description="LysM domain-containing protein" evidence="1">
    <location>
        <begin position="23"/>
        <end position="356"/>
    </location>
</feature>
<dbReference type="Gene3D" id="3.10.350.10">
    <property type="entry name" value="LysM domain"/>
    <property type="match status" value="2"/>
</dbReference>
<feature type="signal peptide" evidence="1">
    <location>
        <begin position="1"/>
        <end position="22"/>
    </location>
</feature>
<dbReference type="SMART" id="SM00257">
    <property type="entry name" value="LysM"/>
    <property type="match status" value="2"/>
</dbReference>
<dbReference type="PROSITE" id="PS51782">
    <property type="entry name" value="LYSM"/>
    <property type="match status" value="2"/>
</dbReference>
<evidence type="ECO:0000313" key="4">
    <source>
        <dbReference type="Proteomes" id="UP001408789"/>
    </source>
</evidence>
<protein>
    <recommendedName>
        <fullName evidence="2">LysM domain-containing protein</fullName>
    </recommendedName>
</protein>
<dbReference type="Proteomes" id="UP001408789">
    <property type="component" value="Unassembled WGS sequence"/>
</dbReference>
<organism evidence="3 4">
    <name type="scientific">Deinandra increscens subsp. villosa</name>
    <dbReference type="NCBI Taxonomy" id="3103831"/>
    <lineage>
        <taxon>Eukaryota</taxon>
        <taxon>Viridiplantae</taxon>
        <taxon>Streptophyta</taxon>
        <taxon>Embryophyta</taxon>
        <taxon>Tracheophyta</taxon>
        <taxon>Spermatophyta</taxon>
        <taxon>Magnoliopsida</taxon>
        <taxon>eudicotyledons</taxon>
        <taxon>Gunneridae</taxon>
        <taxon>Pentapetalae</taxon>
        <taxon>asterids</taxon>
        <taxon>campanulids</taxon>
        <taxon>Asterales</taxon>
        <taxon>Asteraceae</taxon>
        <taxon>Asteroideae</taxon>
        <taxon>Heliantheae alliance</taxon>
        <taxon>Madieae</taxon>
        <taxon>Madiinae</taxon>
        <taxon>Deinandra</taxon>
    </lineage>
</organism>
<dbReference type="PANTHER" id="PTHR33734:SF11">
    <property type="entry name" value="LYSM DOMAIN-CONTAINING GPI-ANCHORED PROTEIN 2"/>
    <property type="match status" value="1"/>
</dbReference>
<proteinExistence type="predicted"/>
<keyword evidence="4" id="KW-1185">Reference proteome</keyword>
<reference evidence="3 4" key="1">
    <citation type="submission" date="2024-04" db="EMBL/GenBank/DDBJ databases">
        <title>The reference genome of an endangered Asteraceae, Deinandra increscens subsp. villosa, native to the Central Coast of California.</title>
        <authorList>
            <person name="Guilliams M."/>
            <person name="Hasenstab-Lehman K."/>
            <person name="Meyer R."/>
            <person name="Mcevoy S."/>
        </authorList>
    </citation>
    <scope>NUCLEOTIDE SEQUENCE [LARGE SCALE GENOMIC DNA]</scope>
    <source>
        <tissue evidence="3">Leaf</tissue>
    </source>
</reference>
<accession>A0AAP0CEF3</accession>
<evidence type="ECO:0000256" key="1">
    <source>
        <dbReference type="SAM" id="SignalP"/>
    </source>
</evidence>